<evidence type="ECO:0000259" key="1">
    <source>
        <dbReference type="Pfam" id="PF17667"/>
    </source>
</evidence>
<feature type="domain" description="Fungal-type protein kinase" evidence="1">
    <location>
        <begin position="232"/>
        <end position="330"/>
    </location>
</feature>
<organism evidence="2 3">
    <name type="scientific">Russula ochroleuca</name>
    <dbReference type="NCBI Taxonomy" id="152965"/>
    <lineage>
        <taxon>Eukaryota</taxon>
        <taxon>Fungi</taxon>
        <taxon>Dikarya</taxon>
        <taxon>Basidiomycota</taxon>
        <taxon>Agaricomycotina</taxon>
        <taxon>Agaricomycetes</taxon>
        <taxon>Russulales</taxon>
        <taxon>Russulaceae</taxon>
        <taxon>Russula</taxon>
    </lineage>
</organism>
<gene>
    <name evidence="2" type="ORF">DFH94DRAFT_106429</name>
</gene>
<accession>A0A9P5MMR3</accession>
<name>A0A9P5MMR3_9AGAM</name>
<proteinExistence type="predicted"/>
<reference evidence="2" key="2">
    <citation type="journal article" date="2020" name="Nat. Commun.">
        <title>Large-scale genome sequencing of mycorrhizal fungi provides insights into the early evolution of symbiotic traits.</title>
        <authorList>
            <person name="Miyauchi S."/>
            <person name="Kiss E."/>
            <person name="Kuo A."/>
            <person name="Drula E."/>
            <person name="Kohler A."/>
            <person name="Sanchez-Garcia M."/>
            <person name="Morin E."/>
            <person name="Andreopoulos B."/>
            <person name="Barry K.W."/>
            <person name="Bonito G."/>
            <person name="Buee M."/>
            <person name="Carver A."/>
            <person name="Chen C."/>
            <person name="Cichocki N."/>
            <person name="Clum A."/>
            <person name="Culley D."/>
            <person name="Crous P.W."/>
            <person name="Fauchery L."/>
            <person name="Girlanda M."/>
            <person name="Hayes R.D."/>
            <person name="Keri Z."/>
            <person name="LaButti K."/>
            <person name="Lipzen A."/>
            <person name="Lombard V."/>
            <person name="Magnuson J."/>
            <person name="Maillard F."/>
            <person name="Murat C."/>
            <person name="Nolan M."/>
            <person name="Ohm R.A."/>
            <person name="Pangilinan J."/>
            <person name="Pereira M.F."/>
            <person name="Perotto S."/>
            <person name="Peter M."/>
            <person name="Pfister S."/>
            <person name="Riley R."/>
            <person name="Sitrit Y."/>
            <person name="Stielow J.B."/>
            <person name="Szollosi G."/>
            <person name="Zifcakova L."/>
            <person name="Stursova M."/>
            <person name="Spatafora J.W."/>
            <person name="Tedersoo L."/>
            <person name="Vaario L.M."/>
            <person name="Yamada A."/>
            <person name="Yan M."/>
            <person name="Wang P."/>
            <person name="Xu J."/>
            <person name="Bruns T."/>
            <person name="Baldrian P."/>
            <person name="Vilgalys R."/>
            <person name="Dunand C."/>
            <person name="Henrissat B."/>
            <person name="Grigoriev I.V."/>
            <person name="Hibbett D."/>
            <person name="Nagy L.G."/>
            <person name="Martin F.M."/>
        </authorList>
    </citation>
    <scope>NUCLEOTIDE SEQUENCE</scope>
    <source>
        <strain evidence="2">Prilba</strain>
    </source>
</reference>
<dbReference type="SUPFAM" id="SSF56112">
    <property type="entry name" value="Protein kinase-like (PK-like)"/>
    <property type="match status" value="1"/>
</dbReference>
<comment type="caution">
    <text evidence="2">The sequence shown here is derived from an EMBL/GenBank/DDBJ whole genome shotgun (WGS) entry which is preliminary data.</text>
</comment>
<reference evidence="2" key="1">
    <citation type="submission" date="2019-10" db="EMBL/GenBank/DDBJ databases">
        <authorList>
            <consortium name="DOE Joint Genome Institute"/>
            <person name="Kuo A."/>
            <person name="Miyauchi S."/>
            <person name="Kiss E."/>
            <person name="Drula E."/>
            <person name="Kohler A."/>
            <person name="Sanchez-Garcia M."/>
            <person name="Andreopoulos B."/>
            <person name="Barry K.W."/>
            <person name="Bonito G."/>
            <person name="Buee M."/>
            <person name="Carver A."/>
            <person name="Chen C."/>
            <person name="Cichocki N."/>
            <person name="Clum A."/>
            <person name="Culley D."/>
            <person name="Crous P.W."/>
            <person name="Fauchery L."/>
            <person name="Girlanda M."/>
            <person name="Hayes R."/>
            <person name="Keri Z."/>
            <person name="LaButti K."/>
            <person name="Lipzen A."/>
            <person name="Lombard V."/>
            <person name="Magnuson J."/>
            <person name="Maillard F."/>
            <person name="Morin E."/>
            <person name="Murat C."/>
            <person name="Nolan M."/>
            <person name="Ohm R."/>
            <person name="Pangilinan J."/>
            <person name="Pereira M."/>
            <person name="Perotto S."/>
            <person name="Peter M."/>
            <person name="Riley R."/>
            <person name="Sitrit Y."/>
            <person name="Stielow B."/>
            <person name="Szollosi G."/>
            <person name="Zifcakova L."/>
            <person name="Stursova M."/>
            <person name="Spatafora J.W."/>
            <person name="Tedersoo L."/>
            <person name="Vaario L.-M."/>
            <person name="Yamada A."/>
            <person name="Yan M."/>
            <person name="Wang P."/>
            <person name="Xu J."/>
            <person name="Bruns T."/>
            <person name="Baldrian P."/>
            <person name="Vilgalys R."/>
            <person name="Henrissat B."/>
            <person name="Grigoriev I.V."/>
            <person name="Hibbett D."/>
            <person name="Nagy L.G."/>
            <person name="Martin F.M."/>
        </authorList>
    </citation>
    <scope>NUCLEOTIDE SEQUENCE</scope>
    <source>
        <strain evidence="2">Prilba</strain>
    </source>
</reference>
<evidence type="ECO:0000313" key="2">
    <source>
        <dbReference type="EMBL" id="KAF8460882.1"/>
    </source>
</evidence>
<dbReference type="PANTHER" id="PTHR38248:SF2">
    <property type="entry name" value="FUNK1 11"/>
    <property type="match status" value="1"/>
</dbReference>
<sequence>MVQSALYAAERLSHAIWISHAINLVIVDEVAYVWWYDNEGAIQSYGIDFIEDLPHFLVLLLCLERFTVKDWGVVPGFKISGQEANRCLLSFRPPPSDVDIEININLTNNIRAHFGIGGRATRVLHVTSQSMDPRGIYKSLEDKELVLKVYWAEESRAGEAEIIEKALQIAQQNDDVNGHLPDLICSHDFDECSTKVIRKAFGIETKSHRVLRVMLFRRLYPITDLVGEKFWKAFWECFRCHYHLWLGGVEHNDISVNNLMYDKLNGDLGVLNDYDLAHLEGRSRPSGTKCTGTMPFMALDLLTKEAWEGKIARLYRHDCESFAWVLLWICCRYDDGEEIRNAPLGELKTHDYWDCFVKKFSIFRTIAEITPTALYERFWPAARSLLIWPQSHRFDRDLRRAMERDATSEPEIDEVVNTCRKVLETEGFDVML</sequence>
<feature type="domain" description="Fungal-type protein kinase" evidence="1">
    <location>
        <begin position="22"/>
        <end position="168"/>
    </location>
</feature>
<dbReference type="Proteomes" id="UP000759537">
    <property type="component" value="Unassembled WGS sequence"/>
</dbReference>
<dbReference type="InterPro" id="IPR040976">
    <property type="entry name" value="Pkinase_fungal"/>
</dbReference>
<dbReference type="Gene3D" id="1.10.510.10">
    <property type="entry name" value="Transferase(Phosphotransferase) domain 1"/>
    <property type="match status" value="1"/>
</dbReference>
<dbReference type="AlphaFoldDB" id="A0A9P5MMR3"/>
<dbReference type="Pfam" id="PF17667">
    <property type="entry name" value="Pkinase_fungal"/>
    <property type="match status" value="2"/>
</dbReference>
<keyword evidence="3" id="KW-1185">Reference proteome</keyword>
<dbReference type="EMBL" id="WHVB01000148">
    <property type="protein sequence ID" value="KAF8460882.1"/>
    <property type="molecule type" value="Genomic_DNA"/>
</dbReference>
<protein>
    <recommendedName>
        <fullName evidence="1">Fungal-type protein kinase domain-containing protein</fullName>
    </recommendedName>
</protein>
<evidence type="ECO:0000313" key="3">
    <source>
        <dbReference type="Proteomes" id="UP000759537"/>
    </source>
</evidence>
<dbReference type="OrthoDB" id="5569250at2759"/>
<dbReference type="InterPro" id="IPR011009">
    <property type="entry name" value="Kinase-like_dom_sf"/>
</dbReference>
<dbReference type="PANTHER" id="PTHR38248">
    <property type="entry name" value="FUNK1 6"/>
    <property type="match status" value="1"/>
</dbReference>